<sequence length="264" mass="27605">MSGTEKRTPEPATTGKRTARRTRAAAVAGSVLLAGAVVATGGYTVVTVQNADRDAGTPRWGTPSAAAAEGTAAETRGPAAMLVPYGHDGWLRGPDLAEFGSDTRLGGAAAVELLKKASGDLPRAQRDRWEKEIDSHRVEETAMRSYFSGSLSVYSESEISTVSIVLTRMKDRDSARDLATSRTELLGAADTSREGPAVEGHDSATCFVASGNRASRLASMRCTAHAADVLVTLTADGGKPLDTRSVAVLLGQQLDRIHEPGKAA</sequence>
<protein>
    <recommendedName>
        <fullName evidence="5">Secreted protein</fullName>
    </recommendedName>
</protein>
<proteinExistence type="predicted"/>
<feature type="region of interest" description="Disordered" evidence="1">
    <location>
        <begin position="1"/>
        <end position="23"/>
    </location>
</feature>
<dbReference type="RefSeq" id="WP_189561040.1">
    <property type="nucleotide sequence ID" value="NZ_BMTU01000015.1"/>
</dbReference>
<evidence type="ECO:0000256" key="2">
    <source>
        <dbReference type="SAM" id="Phobius"/>
    </source>
</evidence>
<dbReference type="Proteomes" id="UP000656732">
    <property type="component" value="Unassembled WGS sequence"/>
</dbReference>
<comment type="caution">
    <text evidence="3">The sequence shown here is derived from an EMBL/GenBank/DDBJ whole genome shotgun (WGS) entry which is preliminary data.</text>
</comment>
<name>A0A918C3D5_9ACTN</name>
<dbReference type="AlphaFoldDB" id="A0A918C3D5"/>
<keyword evidence="2" id="KW-0812">Transmembrane</keyword>
<reference evidence="3" key="1">
    <citation type="journal article" date="2014" name="Int. J. Syst. Evol. Microbiol.">
        <title>Complete genome sequence of Corynebacterium casei LMG S-19264T (=DSM 44701T), isolated from a smear-ripened cheese.</title>
        <authorList>
            <consortium name="US DOE Joint Genome Institute (JGI-PGF)"/>
            <person name="Walter F."/>
            <person name="Albersmeier A."/>
            <person name="Kalinowski J."/>
            <person name="Ruckert C."/>
        </authorList>
    </citation>
    <scope>NUCLEOTIDE SEQUENCE</scope>
    <source>
        <strain evidence="3">JCM 4403</strain>
    </source>
</reference>
<dbReference type="EMBL" id="BMTU01000015">
    <property type="protein sequence ID" value="GGR02675.1"/>
    <property type="molecule type" value="Genomic_DNA"/>
</dbReference>
<accession>A0A918C3D5</accession>
<reference evidence="3" key="2">
    <citation type="submission" date="2020-09" db="EMBL/GenBank/DDBJ databases">
        <authorList>
            <person name="Sun Q."/>
            <person name="Ohkuma M."/>
        </authorList>
    </citation>
    <scope>NUCLEOTIDE SEQUENCE</scope>
    <source>
        <strain evidence="3">JCM 4403</strain>
    </source>
</reference>
<evidence type="ECO:0008006" key="5">
    <source>
        <dbReference type="Google" id="ProtNLM"/>
    </source>
</evidence>
<organism evidence="3 4">
    <name type="scientific">Streptomyces pilosus</name>
    <dbReference type="NCBI Taxonomy" id="28893"/>
    <lineage>
        <taxon>Bacteria</taxon>
        <taxon>Bacillati</taxon>
        <taxon>Actinomycetota</taxon>
        <taxon>Actinomycetes</taxon>
        <taxon>Kitasatosporales</taxon>
        <taxon>Streptomycetaceae</taxon>
        <taxon>Streptomyces</taxon>
    </lineage>
</organism>
<feature type="transmembrane region" description="Helical" evidence="2">
    <location>
        <begin position="24"/>
        <end position="46"/>
    </location>
</feature>
<gene>
    <name evidence="3" type="ORF">GCM10010280_58450</name>
</gene>
<evidence type="ECO:0000313" key="4">
    <source>
        <dbReference type="Proteomes" id="UP000656732"/>
    </source>
</evidence>
<keyword evidence="2" id="KW-1133">Transmembrane helix</keyword>
<evidence type="ECO:0000313" key="3">
    <source>
        <dbReference type="EMBL" id="GGR02675.1"/>
    </source>
</evidence>
<evidence type="ECO:0000256" key="1">
    <source>
        <dbReference type="SAM" id="MobiDB-lite"/>
    </source>
</evidence>
<keyword evidence="2" id="KW-0472">Membrane</keyword>
<keyword evidence="4" id="KW-1185">Reference proteome</keyword>